<dbReference type="EnsemblPlants" id="Pp3c17_3090V3.2">
    <property type="protein sequence ID" value="Pp3c17_3090V3.2"/>
    <property type="gene ID" value="Pp3c17_3090"/>
</dbReference>
<accession>A0A7I4BGG0</accession>
<dbReference type="InterPro" id="IPR036322">
    <property type="entry name" value="WD40_repeat_dom_sf"/>
</dbReference>
<evidence type="ECO:0000256" key="1">
    <source>
        <dbReference type="SAM" id="MobiDB-lite"/>
    </source>
</evidence>
<evidence type="ECO:0000313" key="3">
    <source>
        <dbReference type="Proteomes" id="UP000006727"/>
    </source>
</evidence>
<protein>
    <recommendedName>
        <fullName evidence="4">Cleavage/polyadenylation specificity factor A subunit N-terminal domain-containing protein</fullName>
    </recommendedName>
</protein>
<sequence>MFVEASGRRALLPLHLDGFPTCWTRLPQNCLVLGDATGALNVFDLRSWAPNIISKIVLNTPLAPIRLLLRVLSIKASGTQCSYDSIIFVTGQAGDSQLVKVIRTSGEPTEGFPLKCGGEWSGKNLVVESSAFLDSLAPVRDVIFIKEAIHCPDPFLLLACGSAPSSTVRKGSLMSTYHVDTIIEANLRGLPQLIPFHEIWGLEFHTHILVSYPIAHVSEVVTINGTKTEDHFMEGLERSRCTLAFSIMPGGWFIQITERSLRVLGNDSNSSKLRAEWKLPFPASDSQRDLRYSGMINHAVLTAEGALLVSGEAVHSVQTDCFGLPHTTAISNRPHQVSALGLCHVGDSSSHTFDDELVVIIAQWTSNTVHLLSWPSLEEIVTMDAWTAPVLSVTVGRLAMKNYLFAGTANGNLLYYTLSCSKESSNAGANLEVPKLEIPSPTVDVDVGQSQRTPRRIRNMGMISSNLEASSLPKEGVPFMLPQYTLRNGRVLRVGSSITYMKFGCFYGRGEGGVLNPEKSNSESNDESLYIWSERSLVLLPQEDFRVVVLQCQSQPVPKSTRVHTRENPHSLVAVTSDGKILCGHLDSSSKLGWQVLKVEGNAVQLAHHRSSGCIVFTTIDGVSSYLNFVHEVSMLQLLMVELECNHLPNVLTTLKMPYTICSQDAKSVECLVVSIQTLDEQKINGLLSFFDVHVNYTGLEVKYELRLLGSHHMEEPCHSLCMVDPFSETFLPCSCTMCSLKTLPVDDSWLRDVLQCLEHASKHWSQCCGDQSSDPGGLQKSADGSRGPLLALGFHGKVELVYAFVGASEACMLVVPRVAATLDAPFLPSPGTHKEFDRMIDSSDDTEERSPKSKQEVQKALSMHCELASSWASSSRINIQKLESFATPGESCVTALIPLSKGTILVLSPSRSRCLSVCLRHVSRGC</sequence>
<evidence type="ECO:0000313" key="2">
    <source>
        <dbReference type="EnsemblPlants" id="Pp3c17_3090V3.2"/>
    </source>
</evidence>
<feature type="region of interest" description="Disordered" evidence="1">
    <location>
        <begin position="834"/>
        <end position="856"/>
    </location>
</feature>
<reference evidence="2" key="3">
    <citation type="submission" date="2020-12" db="UniProtKB">
        <authorList>
            <consortium name="EnsemblPlants"/>
        </authorList>
    </citation>
    <scope>IDENTIFICATION</scope>
</reference>
<dbReference type="SUPFAM" id="SSF50978">
    <property type="entry name" value="WD40 repeat-like"/>
    <property type="match status" value="1"/>
</dbReference>
<dbReference type="AlphaFoldDB" id="A0A7I4BGG0"/>
<keyword evidence="3" id="KW-1185">Reference proteome</keyword>
<proteinExistence type="predicted"/>
<dbReference type="InterPro" id="IPR015943">
    <property type="entry name" value="WD40/YVTN_repeat-like_dom_sf"/>
</dbReference>
<reference evidence="2 3" key="1">
    <citation type="journal article" date="2008" name="Science">
        <title>The Physcomitrella genome reveals evolutionary insights into the conquest of land by plants.</title>
        <authorList>
            <person name="Rensing S."/>
            <person name="Lang D."/>
            <person name="Zimmer A."/>
            <person name="Terry A."/>
            <person name="Salamov A."/>
            <person name="Shapiro H."/>
            <person name="Nishiyama T."/>
            <person name="Perroud P.-F."/>
            <person name="Lindquist E."/>
            <person name="Kamisugi Y."/>
            <person name="Tanahashi T."/>
            <person name="Sakakibara K."/>
            <person name="Fujita T."/>
            <person name="Oishi K."/>
            <person name="Shin-I T."/>
            <person name="Kuroki Y."/>
            <person name="Toyoda A."/>
            <person name="Suzuki Y."/>
            <person name="Hashimoto A."/>
            <person name="Yamaguchi K."/>
            <person name="Sugano A."/>
            <person name="Kohara Y."/>
            <person name="Fujiyama A."/>
            <person name="Anterola A."/>
            <person name="Aoki S."/>
            <person name="Ashton N."/>
            <person name="Barbazuk W.B."/>
            <person name="Barker E."/>
            <person name="Bennetzen J."/>
            <person name="Bezanilla M."/>
            <person name="Blankenship R."/>
            <person name="Cho S.H."/>
            <person name="Dutcher S."/>
            <person name="Estelle M."/>
            <person name="Fawcett J.A."/>
            <person name="Gundlach H."/>
            <person name="Hanada K."/>
            <person name="Heyl A."/>
            <person name="Hicks K.A."/>
            <person name="Hugh J."/>
            <person name="Lohr M."/>
            <person name="Mayer K."/>
            <person name="Melkozernov A."/>
            <person name="Murata T."/>
            <person name="Nelson D."/>
            <person name="Pils B."/>
            <person name="Prigge M."/>
            <person name="Reiss B."/>
            <person name="Renner T."/>
            <person name="Rombauts S."/>
            <person name="Rushton P."/>
            <person name="Sanderfoot A."/>
            <person name="Schween G."/>
            <person name="Shiu S.-H."/>
            <person name="Stueber K."/>
            <person name="Theodoulou F.L."/>
            <person name="Tu H."/>
            <person name="Van de Peer Y."/>
            <person name="Verrier P.J."/>
            <person name="Waters E."/>
            <person name="Wood A."/>
            <person name="Yang L."/>
            <person name="Cove D."/>
            <person name="Cuming A."/>
            <person name="Hasebe M."/>
            <person name="Lucas S."/>
            <person name="Mishler D.B."/>
            <person name="Reski R."/>
            <person name="Grigoriev I."/>
            <person name="Quatrano R.S."/>
            <person name="Boore J.L."/>
        </authorList>
    </citation>
    <scope>NUCLEOTIDE SEQUENCE [LARGE SCALE GENOMIC DNA]</scope>
    <source>
        <strain evidence="2 3">cv. Gransden 2004</strain>
    </source>
</reference>
<dbReference type="Proteomes" id="UP000006727">
    <property type="component" value="Chromosome 17"/>
</dbReference>
<dbReference type="Gramene" id="Pp3c17_3090V3.2">
    <property type="protein sequence ID" value="Pp3c17_3090V3.2"/>
    <property type="gene ID" value="Pp3c17_3090"/>
</dbReference>
<reference evidence="2 3" key="2">
    <citation type="journal article" date="2018" name="Plant J.">
        <title>The Physcomitrella patens chromosome-scale assembly reveals moss genome structure and evolution.</title>
        <authorList>
            <person name="Lang D."/>
            <person name="Ullrich K.K."/>
            <person name="Murat F."/>
            <person name="Fuchs J."/>
            <person name="Jenkins J."/>
            <person name="Haas F.B."/>
            <person name="Piednoel M."/>
            <person name="Gundlach H."/>
            <person name="Van Bel M."/>
            <person name="Meyberg R."/>
            <person name="Vives C."/>
            <person name="Morata J."/>
            <person name="Symeonidi A."/>
            <person name="Hiss M."/>
            <person name="Muchero W."/>
            <person name="Kamisugi Y."/>
            <person name="Saleh O."/>
            <person name="Blanc G."/>
            <person name="Decker E.L."/>
            <person name="van Gessel N."/>
            <person name="Grimwood J."/>
            <person name="Hayes R.D."/>
            <person name="Graham S.W."/>
            <person name="Gunter L.E."/>
            <person name="McDaniel S.F."/>
            <person name="Hoernstein S.N.W."/>
            <person name="Larsson A."/>
            <person name="Li F.W."/>
            <person name="Perroud P.F."/>
            <person name="Phillips J."/>
            <person name="Ranjan P."/>
            <person name="Rokshar D.S."/>
            <person name="Rothfels C.J."/>
            <person name="Schneider L."/>
            <person name="Shu S."/>
            <person name="Stevenson D.W."/>
            <person name="Thummler F."/>
            <person name="Tillich M."/>
            <person name="Villarreal Aguilar J.C."/>
            <person name="Widiez T."/>
            <person name="Wong G.K."/>
            <person name="Wymore A."/>
            <person name="Zhang Y."/>
            <person name="Zimmer A.D."/>
            <person name="Quatrano R.S."/>
            <person name="Mayer K.F.X."/>
            <person name="Goodstein D."/>
            <person name="Casacuberta J.M."/>
            <person name="Vandepoele K."/>
            <person name="Reski R."/>
            <person name="Cuming A.C."/>
            <person name="Tuskan G.A."/>
            <person name="Maumus F."/>
            <person name="Salse J."/>
            <person name="Schmutz J."/>
            <person name="Rensing S.A."/>
        </authorList>
    </citation>
    <scope>NUCLEOTIDE SEQUENCE [LARGE SCALE GENOMIC DNA]</scope>
    <source>
        <strain evidence="2 3">cv. Gransden 2004</strain>
    </source>
</reference>
<evidence type="ECO:0008006" key="4">
    <source>
        <dbReference type="Google" id="ProtNLM"/>
    </source>
</evidence>
<dbReference type="PANTHER" id="PTHR10644">
    <property type="entry name" value="DNA REPAIR/RNA PROCESSING CPSF FAMILY"/>
    <property type="match status" value="1"/>
</dbReference>
<organism evidence="2 3">
    <name type="scientific">Physcomitrium patens</name>
    <name type="common">Spreading-leaved earth moss</name>
    <name type="synonym">Physcomitrella patens</name>
    <dbReference type="NCBI Taxonomy" id="3218"/>
    <lineage>
        <taxon>Eukaryota</taxon>
        <taxon>Viridiplantae</taxon>
        <taxon>Streptophyta</taxon>
        <taxon>Embryophyta</taxon>
        <taxon>Bryophyta</taxon>
        <taxon>Bryophytina</taxon>
        <taxon>Bryopsida</taxon>
        <taxon>Funariidae</taxon>
        <taxon>Funariales</taxon>
        <taxon>Funariaceae</taxon>
        <taxon>Physcomitrium</taxon>
    </lineage>
</organism>
<dbReference type="InterPro" id="IPR050358">
    <property type="entry name" value="RSE1/DDB1/CFT1"/>
</dbReference>
<name>A0A7I4BGG0_PHYPA</name>
<dbReference type="Gene3D" id="2.130.10.10">
    <property type="entry name" value="YVTN repeat-like/Quinoprotein amine dehydrogenase"/>
    <property type="match status" value="1"/>
</dbReference>
<dbReference type="EMBL" id="ABEU02000017">
    <property type="status" value="NOT_ANNOTATED_CDS"/>
    <property type="molecule type" value="Genomic_DNA"/>
</dbReference>